<evidence type="ECO:0000313" key="9">
    <source>
        <dbReference type="Proteomes" id="UP000621540"/>
    </source>
</evidence>
<evidence type="ECO:0000259" key="7">
    <source>
        <dbReference type="PROSITE" id="PS51737"/>
    </source>
</evidence>
<evidence type="ECO:0000256" key="3">
    <source>
        <dbReference type="ARBA" id="ARBA00023172"/>
    </source>
</evidence>
<evidence type="ECO:0000256" key="4">
    <source>
        <dbReference type="PROSITE-ProRule" id="PRU10137"/>
    </source>
</evidence>
<accession>A0ABR7I7Q1</accession>
<comment type="caution">
    <text evidence="8">The sequence shown here is derived from an EMBL/GenBank/DDBJ whole genome shotgun (WGS) entry which is preliminary data.</text>
</comment>
<proteinExistence type="predicted"/>
<dbReference type="PROSITE" id="PS00397">
    <property type="entry name" value="RECOMBINASES_1"/>
    <property type="match status" value="1"/>
</dbReference>
<dbReference type="Proteomes" id="UP000621540">
    <property type="component" value="Unassembled WGS sequence"/>
</dbReference>
<feature type="domain" description="Resolvase/invertase-type recombinase catalytic" evidence="6">
    <location>
        <begin position="9"/>
        <end position="158"/>
    </location>
</feature>
<dbReference type="SUPFAM" id="SSF53041">
    <property type="entry name" value="Resolvase-like"/>
    <property type="match status" value="1"/>
</dbReference>
<dbReference type="CDD" id="cd00338">
    <property type="entry name" value="Ser_Recombinase"/>
    <property type="match status" value="1"/>
</dbReference>
<sequence>MSKTQTLKSGAAYIRVSTDKQEELSPDAQRRLIIDYAKKNGILLSDKDIFVENGISGKKADKRPMFQQMIALAKSKEHPYDVILVWKFSRFARNQDESILYKSLLRKKNIDVVSISEPIIDGPFGSLIERIIEWMDEYYSINLSSEVRRGMTEKALRGGYQATAPLGYDSHLGEVPTINEQEAQIVRRIFQEYNAGSDFSTIARGLNDSGLRTRRGNPFELRVVKYILRNPFYIGKIRWNRAKHSSYVENDPEDIIIVDGQHAPLISEEMFNAVNDRIDREFRPVRRKGICHSKHWLCGVLKCGFCGTNLVYVEDKRSKSGIGNFQCYKYAKGQHRNSCSVSQLKVEENVFEVLENIIATGYVDFNYSASATDTAGSQLPFLQKELANLEKKEQRIKAAYIDGIDTLEEYKANKRLIEKDRGQIQEKIDALSSPAIVDTAALQKKMLLRCRNVYDILKSGADTEKKASAIRSICESITFDKENMSFEYVFYLG</sequence>
<dbReference type="Gene3D" id="3.40.50.1390">
    <property type="entry name" value="Resolvase, N-terminal catalytic domain"/>
    <property type="match status" value="1"/>
</dbReference>
<evidence type="ECO:0000256" key="5">
    <source>
        <dbReference type="SAM" id="Coils"/>
    </source>
</evidence>
<feature type="coiled-coil region" evidence="5">
    <location>
        <begin position="379"/>
        <end position="427"/>
    </location>
</feature>
<evidence type="ECO:0000256" key="2">
    <source>
        <dbReference type="ARBA" id="ARBA00023125"/>
    </source>
</evidence>
<name>A0ABR7I7Q1_9FIRM</name>
<dbReference type="PANTHER" id="PTHR30461:SF23">
    <property type="entry name" value="DNA RECOMBINASE-RELATED"/>
    <property type="match status" value="1"/>
</dbReference>
<dbReference type="SMART" id="SM00857">
    <property type="entry name" value="Resolvase"/>
    <property type="match status" value="1"/>
</dbReference>
<protein>
    <submittedName>
        <fullName evidence="8">Recombinase family protein</fullName>
    </submittedName>
</protein>
<evidence type="ECO:0000313" key="8">
    <source>
        <dbReference type="EMBL" id="MBC5752966.1"/>
    </source>
</evidence>
<dbReference type="InterPro" id="IPR036162">
    <property type="entry name" value="Resolvase-like_N_sf"/>
</dbReference>
<organism evidence="8 9">
    <name type="scientific">Roseburia yibonii</name>
    <dbReference type="NCBI Taxonomy" id="2763063"/>
    <lineage>
        <taxon>Bacteria</taxon>
        <taxon>Bacillati</taxon>
        <taxon>Bacillota</taxon>
        <taxon>Clostridia</taxon>
        <taxon>Lachnospirales</taxon>
        <taxon>Lachnospiraceae</taxon>
        <taxon>Roseburia</taxon>
    </lineage>
</organism>
<reference evidence="8 9" key="1">
    <citation type="submission" date="2020-08" db="EMBL/GenBank/DDBJ databases">
        <title>Genome public.</title>
        <authorList>
            <person name="Liu C."/>
            <person name="Sun Q."/>
        </authorList>
    </citation>
    <scope>NUCLEOTIDE SEQUENCE [LARGE SCALE GENOMIC DNA]</scope>
    <source>
        <strain evidence="8 9">BX0805</strain>
    </source>
</reference>
<keyword evidence="1" id="KW-0229">DNA integration</keyword>
<evidence type="ECO:0000259" key="6">
    <source>
        <dbReference type="PROSITE" id="PS51736"/>
    </source>
</evidence>
<gene>
    <name evidence="8" type="ORF">H8Z76_02825</name>
</gene>
<dbReference type="PANTHER" id="PTHR30461">
    <property type="entry name" value="DNA-INVERTASE FROM LAMBDOID PROPHAGE"/>
    <property type="match status" value="1"/>
</dbReference>
<dbReference type="Pfam" id="PF07508">
    <property type="entry name" value="Recombinase"/>
    <property type="match status" value="1"/>
</dbReference>
<evidence type="ECO:0000256" key="1">
    <source>
        <dbReference type="ARBA" id="ARBA00022908"/>
    </source>
</evidence>
<dbReference type="PROSITE" id="PS51736">
    <property type="entry name" value="RECOMBINASES_3"/>
    <property type="match status" value="1"/>
</dbReference>
<dbReference type="InterPro" id="IPR006118">
    <property type="entry name" value="Recombinase_CS"/>
</dbReference>
<keyword evidence="9" id="KW-1185">Reference proteome</keyword>
<dbReference type="InterPro" id="IPR006119">
    <property type="entry name" value="Resolv_N"/>
</dbReference>
<dbReference type="Pfam" id="PF00239">
    <property type="entry name" value="Resolvase"/>
    <property type="match status" value="1"/>
</dbReference>
<dbReference type="Gene3D" id="3.90.1750.20">
    <property type="entry name" value="Putative Large Serine Recombinase, Chain B, Domain 2"/>
    <property type="match status" value="1"/>
</dbReference>
<dbReference type="PROSITE" id="PS51737">
    <property type="entry name" value="RECOMBINASE_DNA_BIND"/>
    <property type="match status" value="1"/>
</dbReference>
<keyword evidence="2" id="KW-0238">DNA-binding</keyword>
<dbReference type="InterPro" id="IPR011109">
    <property type="entry name" value="DNA_bind_recombinase_dom"/>
</dbReference>
<keyword evidence="5" id="KW-0175">Coiled coil</keyword>
<dbReference type="InterPro" id="IPR050639">
    <property type="entry name" value="SSR_resolvase"/>
</dbReference>
<feature type="active site" description="O-(5'-phospho-DNA)-serine intermediate" evidence="4">
    <location>
        <position position="17"/>
    </location>
</feature>
<dbReference type="EMBL" id="JACOQH010000002">
    <property type="protein sequence ID" value="MBC5752966.1"/>
    <property type="molecule type" value="Genomic_DNA"/>
</dbReference>
<dbReference type="RefSeq" id="WP_186981599.1">
    <property type="nucleotide sequence ID" value="NZ_JACOQH010000002.1"/>
</dbReference>
<dbReference type="InterPro" id="IPR038109">
    <property type="entry name" value="DNA_bind_recomb_sf"/>
</dbReference>
<keyword evidence="3" id="KW-0233">DNA recombination</keyword>
<feature type="domain" description="Recombinase" evidence="7">
    <location>
        <begin position="165"/>
        <end position="284"/>
    </location>
</feature>